<keyword evidence="1" id="KW-0472">Membrane</keyword>
<dbReference type="Gene3D" id="3.30.70.1430">
    <property type="entry name" value="Multidrug efflux transporter AcrB pore domain"/>
    <property type="match status" value="1"/>
</dbReference>
<dbReference type="InterPro" id="IPR027463">
    <property type="entry name" value="AcrB_DN_DC_subdom"/>
</dbReference>
<accession>A0A1W1BT31</accession>
<dbReference type="SUPFAM" id="SSF82714">
    <property type="entry name" value="Multidrug efflux transporter AcrB TolC docking domain, DN and DC subdomains"/>
    <property type="match status" value="1"/>
</dbReference>
<keyword evidence="1" id="KW-0812">Transmembrane</keyword>
<organism evidence="2">
    <name type="scientific">hydrothermal vent metagenome</name>
    <dbReference type="NCBI Taxonomy" id="652676"/>
    <lineage>
        <taxon>unclassified sequences</taxon>
        <taxon>metagenomes</taxon>
        <taxon>ecological metagenomes</taxon>
    </lineage>
</organism>
<feature type="transmembrane region" description="Helical" evidence="1">
    <location>
        <begin position="20"/>
        <end position="41"/>
    </location>
</feature>
<name>A0A1W1BT31_9ZZZZ</name>
<keyword evidence="1" id="KW-1133">Transmembrane helix</keyword>
<dbReference type="InterPro" id="IPR001036">
    <property type="entry name" value="Acrflvin-R"/>
</dbReference>
<dbReference type="SUPFAM" id="SSF82866">
    <property type="entry name" value="Multidrug efflux transporter AcrB transmembrane domain"/>
    <property type="match status" value="1"/>
</dbReference>
<dbReference type="PRINTS" id="PR00702">
    <property type="entry name" value="ACRIFLAVINRP"/>
</dbReference>
<feature type="transmembrane region" description="Helical" evidence="1">
    <location>
        <begin position="364"/>
        <end position="383"/>
    </location>
</feature>
<dbReference type="GO" id="GO:0005886">
    <property type="term" value="C:plasma membrane"/>
    <property type="evidence" value="ECO:0007669"/>
    <property type="project" value="TreeGrafter"/>
</dbReference>
<evidence type="ECO:0000313" key="2">
    <source>
        <dbReference type="EMBL" id="SFV56758.1"/>
    </source>
</evidence>
<sequence length="546" mass="60636">MNKKTEYEITDYAGVLAKGFIQSPLTSVLGVFLLLMGYLALSIMPREEDPQIAISGGAIIVVMPGASPKEIENIIVNPLERKLREVRGIENVYGMSMENYGVVNVMYYIGENREDSNLKLYDKVMQNMDLMPKGVMQPLIKPFDIDIDIPIVTIAFYPKDGSNISDVELFKKVRRIQQKINAIDNVAKTTLKGVHKAQYNVQVDMGKLSAYHLSMGQIMKSVQSIAVNVPDVKGRTSNNQLIMFGVKNAIESPEDVGNVIVAQYMGSPIYLKDVAEVTEGIDFQNFKGAKISFRAEHNTSAPISEQKKQITLTVAKLAGTNAVFVSEDVTDLLNEYKEELSKAGIGYIITRNYGHRANEAVNELMHHLIITIGIIAFMLIFALGWRESLIVTFTVPTILAITLFTAYMTGQTMNRITLFALLLSLGLLVDAAIIVIENIHRHLHSHEVDNRTMDELLIEATDEIGAPTNVATLAIILTMVPMAFVGGMMGSFMKPIPYNVPVALIASLFVAYIFTPYLSSRLLHKPDSCCHETEEDENCNIPKEHK</sequence>
<evidence type="ECO:0000256" key="1">
    <source>
        <dbReference type="SAM" id="Phobius"/>
    </source>
</evidence>
<dbReference type="GO" id="GO:0042910">
    <property type="term" value="F:xenobiotic transmembrane transporter activity"/>
    <property type="evidence" value="ECO:0007669"/>
    <property type="project" value="TreeGrafter"/>
</dbReference>
<feature type="transmembrane region" description="Helical" evidence="1">
    <location>
        <begin position="389"/>
        <end position="409"/>
    </location>
</feature>
<dbReference type="Gene3D" id="1.20.1640.10">
    <property type="entry name" value="Multidrug efflux transporter AcrB transmembrane domain"/>
    <property type="match status" value="1"/>
</dbReference>
<proteinExistence type="predicted"/>
<feature type="transmembrane region" description="Helical" evidence="1">
    <location>
        <begin position="464"/>
        <end position="486"/>
    </location>
</feature>
<gene>
    <name evidence="2" type="ORF">MNB_SV-9-444</name>
</gene>
<dbReference type="Gene3D" id="3.30.70.1320">
    <property type="entry name" value="Multidrug efflux transporter AcrB pore domain like"/>
    <property type="match status" value="1"/>
</dbReference>
<protein>
    <submittedName>
        <fullName evidence="2">RND multidrug efflux transporter Acriflavin resistance protein</fullName>
    </submittedName>
</protein>
<feature type="transmembrane region" description="Helical" evidence="1">
    <location>
        <begin position="416"/>
        <end position="436"/>
    </location>
</feature>
<dbReference type="EMBL" id="FPHG01000031">
    <property type="protein sequence ID" value="SFV56758.1"/>
    <property type="molecule type" value="Genomic_DNA"/>
</dbReference>
<dbReference type="PANTHER" id="PTHR32063">
    <property type="match status" value="1"/>
</dbReference>
<dbReference type="Pfam" id="PF00873">
    <property type="entry name" value="ACR_tran"/>
    <property type="match status" value="1"/>
</dbReference>
<feature type="transmembrane region" description="Helical" evidence="1">
    <location>
        <begin position="498"/>
        <end position="518"/>
    </location>
</feature>
<dbReference type="AlphaFoldDB" id="A0A1W1BT31"/>
<reference evidence="2" key="1">
    <citation type="submission" date="2016-10" db="EMBL/GenBank/DDBJ databases">
        <authorList>
            <person name="de Groot N.N."/>
        </authorList>
    </citation>
    <scope>NUCLEOTIDE SEQUENCE</scope>
</reference>
<dbReference type="Gene3D" id="3.30.2090.10">
    <property type="entry name" value="Multidrug efflux transporter AcrB TolC docking domain, DN and DC subdomains"/>
    <property type="match status" value="1"/>
</dbReference>
<dbReference type="SUPFAM" id="SSF82693">
    <property type="entry name" value="Multidrug efflux transporter AcrB pore domain, PN1, PN2, PC1 and PC2 subdomains"/>
    <property type="match status" value="2"/>
</dbReference>
<dbReference type="PANTHER" id="PTHR32063:SF16">
    <property type="entry name" value="CATION EFFLUX SYSTEM (ACRB_ACRD_ACRF FAMILY)"/>
    <property type="match status" value="1"/>
</dbReference>